<dbReference type="GO" id="GO:0006879">
    <property type="term" value="P:intracellular iron ion homeostasis"/>
    <property type="evidence" value="ECO:0007669"/>
    <property type="project" value="TreeGrafter"/>
</dbReference>
<comment type="caution">
    <text evidence="3">The sequence shown here is derived from an EMBL/GenBank/DDBJ whole genome shotgun (WGS) entry which is preliminary data.</text>
</comment>
<dbReference type="Proteomes" id="UP000182235">
    <property type="component" value="Unassembled WGS sequence"/>
</dbReference>
<dbReference type="PANTHER" id="PTHR32361">
    <property type="entry name" value="FERRIC/CUPRIC REDUCTASE TRANSMEMBRANE COMPONENT"/>
    <property type="match status" value="1"/>
</dbReference>
<organism evidence="3 4">
    <name type="scientific">Emergomyces pasteurianus Ep9510</name>
    <dbReference type="NCBI Taxonomy" id="1447872"/>
    <lineage>
        <taxon>Eukaryota</taxon>
        <taxon>Fungi</taxon>
        <taxon>Dikarya</taxon>
        <taxon>Ascomycota</taxon>
        <taxon>Pezizomycotina</taxon>
        <taxon>Eurotiomycetes</taxon>
        <taxon>Eurotiomycetidae</taxon>
        <taxon>Onygenales</taxon>
        <taxon>Ajellomycetaceae</taxon>
        <taxon>Emergomyces</taxon>
    </lineage>
</organism>
<dbReference type="GO" id="GO:0000293">
    <property type="term" value="F:ferric-chelate reductase activity"/>
    <property type="evidence" value="ECO:0007669"/>
    <property type="project" value="TreeGrafter"/>
</dbReference>
<dbReference type="STRING" id="1447872.A0A1J9Q428"/>
<proteinExistence type="predicted"/>
<dbReference type="GO" id="GO:0005886">
    <property type="term" value="C:plasma membrane"/>
    <property type="evidence" value="ECO:0007669"/>
    <property type="project" value="TreeGrafter"/>
</dbReference>
<evidence type="ECO:0000256" key="2">
    <source>
        <dbReference type="SAM" id="Phobius"/>
    </source>
</evidence>
<dbReference type="AlphaFoldDB" id="A0A1J9Q428"/>
<dbReference type="VEuPathDB" id="FungiDB:AJ78_08376"/>
<dbReference type="PANTHER" id="PTHR32361:SF26">
    <property type="entry name" value="FAD-BINDING 8 DOMAIN-CONTAINING PROTEIN-RELATED"/>
    <property type="match status" value="1"/>
</dbReference>
<reference evidence="3 4" key="1">
    <citation type="submission" date="2015-07" db="EMBL/GenBank/DDBJ databases">
        <title>Emmonsia species relationships and genome sequence.</title>
        <authorList>
            <consortium name="The Broad Institute Genomics Platform"/>
            <person name="Cuomo C.A."/>
            <person name="Munoz J.F."/>
            <person name="Imamovic A."/>
            <person name="Priest M.E."/>
            <person name="Young S."/>
            <person name="Clay O.K."/>
            <person name="McEwen J.G."/>
        </authorList>
    </citation>
    <scope>NUCLEOTIDE SEQUENCE [LARGE SCALE GENOMIC DNA]</scope>
    <source>
        <strain evidence="3 4">UAMH 9510</strain>
    </source>
</reference>
<keyword evidence="2" id="KW-1133">Transmembrane helix</keyword>
<evidence type="ECO:0000256" key="1">
    <source>
        <dbReference type="ARBA" id="ARBA00022448"/>
    </source>
</evidence>
<sequence length="276" mass="31478">MDIVTIYSAVTGGVLVTLTLIRIICSLKSRINTISMLISKHLTYPCLLKRHRLFGPWTRANVLLYIVYGVVTIFFIAFRVSSASEAARQTETLSLVNMRIIFIATHLSFLADGLAKLQARAAVNEFTFFSAFVSDPHELSEPVSQYETVLVIVSDFGIADVLSYLKQLLHGYNTFTSSIRRVHLMWQVKTLNIAIAAQPLLNSLLINNILEMSFYMEFSIKVEDEKTFRKHKRAMLYHNQSNYKKIISSEVFGDYIPRLPNTHEECDRLLVMSKIS</sequence>
<dbReference type="InterPro" id="IPR051410">
    <property type="entry name" value="Ferric/Cupric_Reductase"/>
</dbReference>
<dbReference type="EMBL" id="LGRN01000717">
    <property type="protein sequence ID" value="OJD10684.1"/>
    <property type="molecule type" value="Genomic_DNA"/>
</dbReference>
<dbReference type="GO" id="GO:0015677">
    <property type="term" value="P:copper ion import"/>
    <property type="evidence" value="ECO:0007669"/>
    <property type="project" value="TreeGrafter"/>
</dbReference>
<dbReference type="OrthoDB" id="4206807at2759"/>
<keyword evidence="2" id="KW-0472">Membrane</keyword>
<keyword evidence="1" id="KW-0813">Transport</keyword>
<evidence type="ECO:0000313" key="4">
    <source>
        <dbReference type="Proteomes" id="UP000182235"/>
    </source>
</evidence>
<accession>A0A1J9Q428</accession>
<protein>
    <submittedName>
        <fullName evidence="3">Uncharacterized protein</fullName>
    </submittedName>
</protein>
<feature type="transmembrane region" description="Helical" evidence="2">
    <location>
        <begin position="62"/>
        <end position="80"/>
    </location>
</feature>
<dbReference type="Gene3D" id="3.40.50.80">
    <property type="entry name" value="Nucleotide-binding domain of ferredoxin-NADP reductase (FNR) module"/>
    <property type="match status" value="1"/>
</dbReference>
<gene>
    <name evidence="3" type="ORF">AJ78_08376</name>
</gene>
<keyword evidence="2" id="KW-0812">Transmembrane</keyword>
<feature type="transmembrane region" description="Helical" evidence="2">
    <location>
        <begin position="6"/>
        <end position="25"/>
    </location>
</feature>
<name>A0A1J9Q428_9EURO</name>
<evidence type="ECO:0000313" key="3">
    <source>
        <dbReference type="EMBL" id="OJD10684.1"/>
    </source>
</evidence>
<keyword evidence="4" id="KW-1185">Reference proteome</keyword>
<dbReference type="GO" id="GO:0006826">
    <property type="term" value="P:iron ion transport"/>
    <property type="evidence" value="ECO:0007669"/>
    <property type="project" value="TreeGrafter"/>
</dbReference>
<dbReference type="InterPro" id="IPR039261">
    <property type="entry name" value="FNR_nucleotide-bd"/>
</dbReference>